<comment type="caution">
    <text evidence="2">The sequence shown here is derived from an EMBL/GenBank/DDBJ whole genome shotgun (WGS) entry which is preliminary data.</text>
</comment>
<organism evidence="2 3">
    <name type="scientific">Diploscapter pachys</name>
    <dbReference type="NCBI Taxonomy" id="2018661"/>
    <lineage>
        <taxon>Eukaryota</taxon>
        <taxon>Metazoa</taxon>
        <taxon>Ecdysozoa</taxon>
        <taxon>Nematoda</taxon>
        <taxon>Chromadorea</taxon>
        <taxon>Rhabditida</taxon>
        <taxon>Rhabditina</taxon>
        <taxon>Rhabditomorpha</taxon>
        <taxon>Rhabditoidea</taxon>
        <taxon>Rhabditidae</taxon>
        <taxon>Diploscapter</taxon>
    </lineage>
</organism>
<gene>
    <name evidence="2" type="ORF">WR25_24151</name>
</gene>
<name>A0A2A2M4Y2_9BILA</name>
<evidence type="ECO:0000313" key="3">
    <source>
        <dbReference type="Proteomes" id="UP000218231"/>
    </source>
</evidence>
<dbReference type="AlphaFoldDB" id="A0A2A2M4Y2"/>
<reference evidence="2 3" key="1">
    <citation type="journal article" date="2017" name="Curr. Biol.">
        <title>Genome architecture and evolution of a unichromosomal asexual nematode.</title>
        <authorList>
            <person name="Fradin H."/>
            <person name="Zegar C."/>
            <person name="Gutwein M."/>
            <person name="Lucas J."/>
            <person name="Kovtun M."/>
            <person name="Corcoran D."/>
            <person name="Baugh L.R."/>
            <person name="Kiontke K."/>
            <person name="Gunsalus K."/>
            <person name="Fitch D.H."/>
            <person name="Piano F."/>
        </authorList>
    </citation>
    <scope>NUCLEOTIDE SEQUENCE [LARGE SCALE GENOMIC DNA]</scope>
    <source>
        <strain evidence="2">PF1309</strain>
    </source>
</reference>
<feature type="region of interest" description="Disordered" evidence="1">
    <location>
        <begin position="121"/>
        <end position="142"/>
    </location>
</feature>
<dbReference type="Proteomes" id="UP000218231">
    <property type="component" value="Unassembled WGS sequence"/>
</dbReference>
<feature type="region of interest" description="Disordered" evidence="1">
    <location>
        <begin position="1"/>
        <end position="31"/>
    </location>
</feature>
<feature type="compositionally biased region" description="Basic and acidic residues" evidence="1">
    <location>
        <begin position="122"/>
        <end position="142"/>
    </location>
</feature>
<keyword evidence="3" id="KW-1185">Reference proteome</keyword>
<evidence type="ECO:0000313" key="2">
    <source>
        <dbReference type="EMBL" id="PAV93506.1"/>
    </source>
</evidence>
<protein>
    <submittedName>
        <fullName evidence="2">Uncharacterized protein</fullName>
    </submittedName>
</protein>
<sequence>MRPAMDADVPGPARMGDRLQHPPPGGPRSRHARMRVAVARAGDGHVDGEDQSLHPGCLRPLQRVAHEAAILQHIELEPDRRGRLALDFVDGADRYGRQGEGHLLACGGACRLHFAAPGIHARQADGGEDDRHAERPAEQRRA</sequence>
<dbReference type="EMBL" id="LIAE01005161">
    <property type="protein sequence ID" value="PAV93506.1"/>
    <property type="molecule type" value="Genomic_DNA"/>
</dbReference>
<accession>A0A2A2M4Y2</accession>
<evidence type="ECO:0000256" key="1">
    <source>
        <dbReference type="SAM" id="MobiDB-lite"/>
    </source>
</evidence>
<proteinExistence type="predicted"/>